<dbReference type="Proteomes" id="UP000624183">
    <property type="component" value="Unassembled WGS sequence"/>
</dbReference>
<protein>
    <recommendedName>
        <fullName evidence="4">Tyr recombinase domain-containing protein</fullName>
    </recommendedName>
</protein>
<organism evidence="2 3">
    <name type="scientific">Streptomyces rubiginosohelvolus</name>
    <dbReference type="NCBI Taxonomy" id="67362"/>
    <lineage>
        <taxon>Bacteria</taxon>
        <taxon>Bacillati</taxon>
        <taxon>Actinomycetota</taxon>
        <taxon>Actinomycetes</taxon>
        <taxon>Kitasatosporales</taxon>
        <taxon>Streptomycetaceae</taxon>
        <taxon>Streptomyces</taxon>
    </lineage>
</organism>
<sequence>MATVPRVMNRPDVLDALPELQEAVGAACEKAPSEARERQIRAHARELVRALNHPDHPLSVADDLADVLGRDALLAYDRLAVAGELRDRGAKEPTSEATAMVRSGVMVLLQRELGLEVFHLRQLKELPGKEPVDVGRRERLRASLQTLSDAIGTGTGWTVDGGLLSHGYPLWVRMLAMASVVLDTGCRVGELCALRLEDLSPSLEEVRITRRPQNARPNTPVSVEVYPLRRATRAALQRYLQVRRLLMSEVTGGADWLWVSVRGNHGGVVARGVEPEYRPAGTALQPRGVARSYTSTVEKVNLRLGGTEDWEPLPVRMEQLRRGVAAPELHLVPPAPDAERAAEYMGLLEKAGAKLAALPDAESVATAGRAARQQARHALREAWREGVEHHVQLAALGASGLFALDVPRTGWEPELLRALDRAAHFTPL</sequence>
<keyword evidence="1" id="KW-0233">DNA recombination</keyword>
<dbReference type="InterPro" id="IPR011010">
    <property type="entry name" value="DNA_brk_join_enz"/>
</dbReference>
<dbReference type="CDD" id="cd00397">
    <property type="entry name" value="DNA_BRE_C"/>
    <property type="match status" value="1"/>
</dbReference>
<dbReference type="Gene3D" id="1.10.443.10">
    <property type="entry name" value="Intergrase catalytic core"/>
    <property type="match status" value="1"/>
</dbReference>
<accession>A0ABQ3CBA3</accession>
<evidence type="ECO:0000313" key="3">
    <source>
        <dbReference type="Proteomes" id="UP000624183"/>
    </source>
</evidence>
<name>A0ABQ3CBA3_9ACTN</name>
<evidence type="ECO:0000256" key="1">
    <source>
        <dbReference type="ARBA" id="ARBA00023172"/>
    </source>
</evidence>
<dbReference type="SUPFAM" id="SSF56349">
    <property type="entry name" value="DNA breaking-rejoining enzymes"/>
    <property type="match status" value="1"/>
</dbReference>
<reference evidence="3" key="1">
    <citation type="journal article" date="2019" name="Int. J. Syst. Evol. Microbiol.">
        <title>The Global Catalogue of Microorganisms (GCM) 10K type strain sequencing project: providing services to taxonomists for standard genome sequencing and annotation.</title>
        <authorList>
            <consortium name="The Broad Institute Genomics Platform"/>
            <consortium name="The Broad Institute Genome Sequencing Center for Infectious Disease"/>
            <person name="Wu L."/>
            <person name="Ma J."/>
        </authorList>
    </citation>
    <scope>NUCLEOTIDE SEQUENCE [LARGE SCALE GENOMIC DNA]</scope>
    <source>
        <strain evidence="3">JCM 4602</strain>
    </source>
</reference>
<dbReference type="InterPro" id="IPR013762">
    <property type="entry name" value="Integrase-like_cat_sf"/>
</dbReference>
<dbReference type="EMBL" id="BMUW01000029">
    <property type="protein sequence ID" value="GGZ82924.1"/>
    <property type="molecule type" value="Genomic_DNA"/>
</dbReference>
<comment type="caution">
    <text evidence="2">The sequence shown here is derived from an EMBL/GenBank/DDBJ whole genome shotgun (WGS) entry which is preliminary data.</text>
</comment>
<proteinExistence type="predicted"/>
<gene>
    <name evidence="2" type="ORF">GCM10010328_66640</name>
</gene>
<evidence type="ECO:0008006" key="4">
    <source>
        <dbReference type="Google" id="ProtNLM"/>
    </source>
</evidence>
<keyword evidence="3" id="KW-1185">Reference proteome</keyword>
<evidence type="ECO:0000313" key="2">
    <source>
        <dbReference type="EMBL" id="GGZ82924.1"/>
    </source>
</evidence>